<dbReference type="EMBL" id="CP059488">
    <property type="protein sequence ID" value="QQD72320.1"/>
    <property type="molecule type" value="Genomic_DNA"/>
</dbReference>
<evidence type="ECO:0000313" key="2">
    <source>
        <dbReference type="Proteomes" id="UP000595420"/>
    </source>
</evidence>
<protein>
    <submittedName>
        <fullName evidence="1">Uncharacterized protein</fullName>
    </submittedName>
</protein>
<accession>A0A7T4WDC6</accession>
<reference evidence="1 2" key="1">
    <citation type="submission" date="2020-07" db="EMBL/GenBank/DDBJ databases">
        <title>Complete genome sequence analysis of Acidithiobacillus ferrivorans XJFY6S-08 reveals extreme environmental adaptation to alpine acid mine drainage.</title>
        <authorList>
            <person name="Yan L."/>
            <person name="Ni Y."/>
        </authorList>
    </citation>
    <scope>NUCLEOTIDE SEQUENCE [LARGE SCALE GENOMIC DNA]</scope>
    <source>
        <strain evidence="1 2">XJFY6S-08</strain>
    </source>
</reference>
<proteinExistence type="predicted"/>
<sequence length="84" mass="9443">MVWIITCNKDNGAVGTSLHEPKFFDTKQAALDWISENKGLFPDCKLDPEECKPVGPGIITATIETKEPPEISGYQIYQYDFSNF</sequence>
<gene>
    <name evidence="1" type="ORF">H2515_13085</name>
</gene>
<name>A0A7T4WDC6_9PROT</name>
<dbReference type="Proteomes" id="UP000595420">
    <property type="component" value="Chromosome"/>
</dbReference>
<organism evidence="1 2">
    <name type="scientific">Acidithiobacillus ferrivorans</name>
    <dbReference type="NCBI Taxonomy" id="160808"/>
    <lineage>
        <taxon>Bacteria</taxon>
        <taxon>Pseudomonadati</taxon>
        <taxon>Pseudomonadota</taxon>
        <taxon>Acidithiobacillia</taxon>
        <taxon>Acidithiobacillales</taxon>
        <taxon>Acidithiobacillaceae</taxon>
        <taxon>Acidithiobacillus</taxon>
    </lineage>
</organism>
<dbReference type="AlphaFoldDB" id="A0A7T4WDC6"/>
<evidence type="ECO:0000313" key="1">
    <source>
        <dbReference type="EMBL" id="QQD72320.1"/>
    </source>
</evidence>
<dbReference type="RefSeq" id="WP_198660353.1">
    <property type="nucleotide sequence ID" value="NZ_CP059488.1"/>
</dbReference>